<feature type="region of interest" description="Disordered" evidence="1">
    <location>
        <begin position="120"/>
        <end position="149"/>
    </location>
</feature>
<dbReference type="Proteomes" id="UP001519460">
    <property type="component" value="Unassembled WGS sequence"/>
</dbReference>
<keyword evidence="3" id="KW-1185">Reference proteome</keyword>
<gene>
    <name evidence="2" type="ORF">BaRGS_00032898</name>
</gene>
<feature type="compositionally biased region" description="Basic and acidic residues" evidence="1">
    <location>
        <begin position="129"/>
        <end position="139"/>
    </location>
</feature>
<organism evidence="2 3">
    <name type="scientific">Batillaria attramentaria</name>
    <dbReference type="NCBI Taxonomy" id="370345"/>
    <lineage>
        <taxon>Eukaryota</taxon>
        <taxon>Metazoa</taxon>
        <taxon>Spiralia</taxon>
        <taxon>Lophotrochozoa</taxon>
        <taxon>Mollusca</taxon>
        <taxon>Gastropoda</taxon>
        <taxon>Caenogastropoda</taxon>
        <taxon>Sorbeoconcha</taxon>
        <taxon>Cerithioidea</taxon>
        <taxon>Batillariidae</taxon>
        <taxon>Batillaria</taxon>
    </lineage>
</organism>
<name>A0ABD0JM18_9CAEN</name>
<evidence type="ECO:0000313" key="2">
    <source>
        <dbReference type="EMBL" id="KAK7475848.1"/>
    </source>
</evidence>
<evidence type="ECO:0000256" key="1">
    <source>
        <dbReference type="SAM" id="MobiDB-lite"/>
    </source>
</evidence>
<evidence type="ECO:0000313" key="3">
    <source>
        <dbReference type="Proteomes" id="UP001519460"/>
    </source>
</evidence>
<protein>
    <submittedName>
        <fullName evidence="2">Uncharacterized protein</fullName>
    </submittedName>
</protein>
<dbReference type="AlphaFoldDB" id="A0ABD0JM18"/>
<accession>A0ABD0JM18</accession>
<dbReference type="EMBL" id="JACVVK020000392">
    <property type="protein sequence ID" value="KAK7475848.1"/>
    <property type="molecule type" value="Genomic_DNA"/>
</dbReference>
<proteinExistence type="predicted"/>
<reference evidence="2 3" key="1">
    <citation type="journal article" date="2023" name="Sci. Data">
        <title>Genome assembly of the Korean intertidal mud-creeper Batillaria attramentaria.</title>
        <authorList>
            <person name="Patra A.K."/>
            <person name="Ho P.T."/>
            <person name="Jun S."/>
            <person name="Lee S.J."/>
            <person name="Kim Y."/>
            <person name="Won Y.J."/>
        </authorList>
    </citation>
    <scope>NUCLEOTIDE SEQUENCE [LARGE SCALE GENOMIC DNA]</scope>
    <source>
        <strain evidence="2">Wonlab-2016</strain>
    </source>
</reference>
<comment type="caution">
    <text evidence="2">The sequence shown here is derived from an EMBL/GenBank/DDBJ whole genome shotgun (WGS) entry which is preliminary data.</text>
</comment>
<sequence length="149" mass="16774">MDTPYPQPSLPSTANISSLVNRPAARPATPLLAAIRGRGKQILLDEYSWKCHFMFLKTTVFCDQKERHLMRLHPFTALRTSHAADCSVVEDTPVYHTRPTITKPLSLLLSLWRAVNRKQNTIGGSDSDPDTRSLMDTEQRSAVPRLMTT</sequence>